<feature type="compositionally biased region" description="Low complexity" evidence="2">
    <location>
        <begin position="873"/>
        <end position="891"/>
    </location>
</feature>
<dbReference type="GO" id="GO:0036064">
    <property type="term" value="C:ciliary basal body"/>
    <property type="evidence" value="ECO:0007669"/>
    <property type="project" value="TreeGrafter"/>
</dbReference>
<evidence type="ECO:0000256" key="2">
    <source>
        <dbReference type="SAM" id="MobiDB-lite"/>
    </source>
</evidence>
<feature type="compositionally biased region" description="Basic and acidic residues" evidence="2">
    <location>
        <begin position="936"/>
        <end position="952"/>
    </location>
</feature>
<feature type="region of interest" description="Disordered" evidence="2">
    <location>
        <begin position="837"/>
        <end position="1029"/>
    </location>
</feature>
<feature type="compositionally biased region" description="Low complexity" evidence="2">
    <location>
        <begin position="837"/>
        <end position="848"/>
    </location>
</feature>
<dbReference type="SUPFAM" id="SSF52047">
    <property type="entry name" value="RNI-like"/>
    <property type="match status" value="1"/>
</dbReference>
<dbReference type="AlphaFoldDB" id="A0AAV4QS08"/>
<feature type="compositionally biased region" description="Low complexity" evidence="2">
    <location>
        <begin position="713"/>
        <end position="726"/>
    </location>
</feature>
<evidence type="ECO:0000313" key="4">
    <source>
        <dbReference type="Proteomes" id="UP001054837"/>
    </source>
</evidence>
<feature type="compositionally biased region" description="Polar residues" evidence="2">
    <location>
        <begin position="676"/>
        <end position="697"/>
    </location>
</feature>
<protein>
    <submittedName>
        <fullName evidence="3">Centrosomal protein of 78 kDa</fullName>
    </submittedName>
</protein>
<feature type="compositionally biased region" description="Basic and acidic residues" evidence="2">
    <location>
        <begin position="849"/>
        <end position="865"/>
    </location>
</feature>
<dbReference type="SMART" id="SM00368">
    <property type="entry name" value="LRR_RI"/>
    <property type="match status" value="3"/>
</dbReference>
<evidence type="ECO:0000313" key="3">
    <source>
        <dbReference type="EMBL" id="GIY11609.1"/>
    </source>
</evidence>
<dbReference type="InterPro" id="IPR032675">
    <property type="entry name" value="LRR_dom_sf"/>
</dbReference>
<evidence type="ECO:0000256" key="1">
    <source>
        <dbReference type="SAM" id="Coils"/>
    </source>
</evidence>
<reference evidence="3 4" key="1">
    <citation type="submission" date="2021-06" db="EMBL/GenBank/DDBJ databases">
        <title>Caerostris darwini draft genome.</title>
        <authorList>
            <person name="Kono N."/>
            <person name="Arakawa K."/>
        </authorList>
    </citation>
    <scope>NUCLEOTIDE SEQUENCE [LARGE SCALE GENOMIC DNA]</scope>
</reference>
<feature type="coiled-coil region" evidence="1">
    <location>
        <begin position="405"/>
        <end position="432"/>
    </location>
</feature>
<dbReference type="EMBL" id="BPLQ01004925">
    <property type="protein sequence ID" value="GIY11609.1"/>
    <property type="molecule type" value="Genomic_DNA"/>
</dbReference>
<feature type="region of interest" description="Disordered" evidence="2">
    <location>
        <begin position="810"/>
        <end position="829"/>
    </location>
</feature>
<dbReference type="Gene3D" id="3.80.10.10">
    <property type="entry name" value="Ribonuclease Inhibitor"/>
    <property type="match status" value="2"/>
</dbReference>
<feature type="compositionally biased region" description="Polar residues" evidence="2">
    <location>
        <begin position="899"/>
        <end position="918"/>
    </location>
</feature>
<comment type="caution">
    <text evidence="3">The sequence shown here is derived from an EMBL/GenBank/DDBJ whole genome shotgun (WGS) entry which is preliminary data.</text>
</comment>
<name>A0AAV4QS08_9ARAC</name>
<dbReference type="GO" id="GO:0044782">
    <property type="term" value="P:cilium organization"/>
    <property type="evidence" value="ECO:0007669"/>
    <property type="project" value="TreeGrafter"/>
</dbReference>
<accession>A0AAV4QS08</accession>
<feature type="compositionally biased region" description="Polar residues" evidence="2">
    <location>
        <begin position="1000"/>
        <end position="1029"/>
    </location>
</feature>
<feature type="region of interest" description="Disordered" evidence="2">
    <location>
        <begin position="667"/>
        <end position="698"/>
    </location>
</feature>
<keyword evidence="1" id="KW-0175">Coiled coil</keyword>
<dbReference type="PANTHER" id="PTHR24110:SF3">
    <property type="entry name" value="CENTROSOMAL PROTEIN OF 78 KDA"/>
    <property type="match status" value="1"/>
</dbReference>
<feature type="compositionally biased region" description="Basic and acidic residues" evidence="2">
    <location>
        <begin position="959"/>
        <end position="969"/>
    </location>
</feature>
<sequence length="1029" mass="117026">MPENKIIDFWTHYSYLCLKSKVCPMKSVIKNLKGTELCLTIENIRCEHWPFLLSALSVDHGLTKVQFWSNYFLDEERETFDIRKKRSNTCFPIPYGCSAKNITDIFKCLSDLLHVSKTLKVLLIENLCLRYEDIQNIAVGLKNSNIEKLSLSGCRLQEEYVEILCKSLQTSNIVWLDFSSCSLNTTDLVFVCDLIKAHHLKRSNDMFPDTLRYRLPVLDIMKGLRRISINNNDIGHKGIETLMESLQEDIWMKALDLQKCSIENGGARSILKILKSNVGLQIKSLIDRISLQLSLNNVQKENKYELGTLWKPPKVRKFIRRKAVRTKSMRHISPPKPRAKLSIEEQLKKALQLYSETEKELNHIKNSISEKENIQVKETYSQTNFEVNYELLEAKNALSRELKIKDSLKQLVKKYKMENNLLRKELEKMDVLKDYIFLDHETFNEVKNTFEKFKIFLDLMKKYGLWECIEMLGLNEKTDIAMKPIIIDAMKNCVKVVESHLSIPKNEAQSSTGRPIRTDEQSFTKIHHETISNAKNNYQGVIPKVSKTLKGDEHIPIEQSYQYRYDLQNAVGDGSEFQKRIHREARPLQPKGYKKEQSSMQGKVMKVFKDVMDNYNRTTPLNQPFYDKHYHSHQLSNTSSGPSKDGRQVRDDYSRLVRINKKEYDDYSTDVHKKNVSSQTPSKYDVTNKQVSASSSHKIYKKKVRAVQNVAASSSVDDFSSDVPSSIHQHSVDESIKSSTRKSLSESVSASGSAGDISSNVVSAVDDQSRHESLKSSEYMSLPKANLVGISLPEKESISENSKFRRRRQVFSDHISDPSMKSEPAFPIDSELALKSSNVSSKMSGSIKDNPHAEPHSNRNLETKNRRPTAIQKTSTKSSGHKSSSSESSHNTLKKIKSDISTGKGDTSRSYLESVSDASTDKDVKSLTLSEVYSSAKDKNLESSSEKEKEVAAENLISLEEKLSKDPKSSAHSPSNSNHTLKKPQTSHVEKLHLKDNESDASIPSLSDITTVSSRSLNTDSVMDQLSEN</sequence>
<organism evidence="3 4">
    <name type="scientific">Caerostris darwini</name>
    <dbReference type="NCBI Taxonomy" id="1538125"/>
    <lineage>
        <taxon>Eukaryota</taxon>
        <taxon>Metazoa</taxon>
        <taxon>Ecdysozoa</taxon>
        <taxon>Arthropoda</taxon>
        <taxon>Chelicerata</taxon>
        <taxon>Arachnida</taxon>
        <taxon>Araneae</taxon>
        <taxon>Araneomorphae</taxon>
        <taxon>Entelegynae</taxon>
        <taxon>Araneoidea</taxon>
        <taxon>Araneidae</taxon>
        <taxon>Caerostris</taxon>
    </lineage>
</organism>
<gene>
    <name evidence="3" type="primary">CEP78</name>
    <name evidence="3" type="ORF">CDAR_164641</name>
</gene>
<dbReference type="Proteomes" id="UP001054837">
    <property type="component" value="Unassembled WGS sequence"/>
</dbReference>
<dbReference type="PANTHER" id="PTHR24110">
    <property type="entry name" value="CENTROSOMAL PROTEIN OF 78 KDA"/>
    <property type="match status" value="1"/>
</dbReference>
<feature type="compositionally biased region" description="Polar residues" evidence="2">
    <location>
        <begin position="970"/>
        <end position="987"/>
    </location>
</feature>
<feature type="region of interest" description="Disordered" evidence="2">
    <location>
        <begin position="713"/>
        <end position="777"/>
    </location>
</feature>
<dbReference type="GO" id="GO:0005813">
    <property type="term" value="C:centrosome"/>
    <property type="evidence" value="ECO:0007669"/>
    <property type="project" value="TreeGrafter"/>
</dbReference>
<keyword evidence="4" id="KW-1185">Reference proteome</keyword>
<feature type="coiled-coil region" evidence="1">
    <location>
        <begin position="340"/>
        <end position="374"/>
    </location>
</feature>
<proteinExistence type="predicted"/>
<feature type="compositionally biased region" description="Basic and acidic residues" evidence="2">
    <location>
        <begin position="988"/>
        <end position="998"/>
    </location>
</feature>
<feature type="compositionally biased region" description="Low complexity" evidence="2">
    <location>
        <begin position="745"/>
        <end position="755"/>
    </location>
</feature>